<dbReference type="GO" id="GO:0008270">
    <property type="term" value="F:zinc ion binding"/>
    <property type="evidence" value="ECO:0007669"/>
    <property type="project" value="UniProtKB-UniRule"/>
</dbReference>
<dbReference type="KEGG" id="yli:2909729"/>
<dbReference type="VEuPathDB" id="FungiDB:YALI1_C19866g"/>
<dbReference type="eggNOG" id="KOG4317">
    <property type="taxonomic scope" value="Eukaryota"/>
</dbReference>
<accession>A0A1H6Q1Y1</accession>
<dbReference type="VEuPathDB" id="FungiDB:YALI0_C14124g"/>
<dbReference type="AlphaFoldDB" id="A0A1H6Q1Y1"/>
<dbReference type="InterPro" id="IPR039646">
    <property type="entry name" value="ZNHIT2"/>
</dbReference>
<dbReference type="Proteomes" id="UP000256601">
    <property type="component" value="Unassembled WGS sequence"/>
</dbReference>
<dbReference type="Pfam" id="PF04438">
    <property type="entry name" value="zf-HIT"/>
    <property type="match status" value="1"/>
</dbReference>
<evidence type="ECO:0000313" key="6">
    <source>
        <dbReference type="Proteomes" id="UP000256601"/>
    </source>
</evidence>
<dbReference type="OrthoDB" id="4088682at2759"/>
<proteinExistence type="predicted"/>
<organism evidence="3 5">
    <name type="scientific">Yarrowia lipolytica</name>
    <name type="common">Candida lipolytica</name>
    <dbReference type="NCBI Taxonomy" id="4952"/>
    <lineage>
        <taxon>Eukaryota</taxon>
        <taxon>Fungi</taxon>
        <taxon>Dikarya</taxon>
        <taxon>Ascomycota</taxon>
        <taxon>Saccharomycotina</taxon>
        <taxon>Dipodascomycetes</taxon>
        <taxon>Dipodascales</taxon>
        <taxon>Dipodascales incertae sedis</taxon>
        <taxon>Yarrowia</taxon>
    </lineage>
</organism>
<evidence type="ECO:0000259" key="2">
    <source>
        <dbReference type="PROSITE" id="PS51083"/>
    </source>
</evidence>
<dbReference type="PROSITE" id="PS51083">
    <property type="entry name" value="ZF_HIT"/>
    <property type="match status" value="1"/>
</dbReference>
<gene>
    <name evidence="4" type="ORF">B0I71DRAFT_137070</name>
    <name evidence="3" type="ORF">YALI1_C19866g</name>
</gene>
<dbReference type="OMA" id="TIKCYRN"/>
<dbReference type="RefSeq" id="XP_501817.2">
    <property type="nucleotide sequence ID" value="XM_501817.2"/>
</dbReference>
<keyword evidence="1" id="KW-0479">Metal-binding</keyword>
<dbReference type="PANTHER" id="PTHR15555:SF0">
    <property type="entry name" value="ZINC FINGER HIT DOMAIN-CONTAINING PROTEIN 2"/>
    <property type="match status" value="1"/>
</dbReference>
<dbReference type="EMBL" id="CP017555">
    <property type="protein sequence ID" value="AOW02852.1"/>
    <property type="molecule type" value="Genomic_DNA"/>
</dbReference>
<evidence type="ECO:0000313" key="4">
    <source>
        <dbReference type="EMBL" id="RDW22742.1"/>
    </source>
</evidence>
<name>A0A1H6Q1Y1_YARLL</name>
<sequence length="165" mass="19066">MLKPSTNASSLSAESHTCAFCPNPSNYSCPKCQSLYCSLACYKGEKHVFCSEKFYKTNVEEEHEFQNSSHMNPDKVADRKKVLEIVDRYGQEYDGWKYEVPKGVDTDKIRKELDSSPTEPKWTKEEEDELNELLDQVPEDELWKLLSPDDQQRFLQFAKMSGHGV</sequence>
<dbReference type="PANTHER" id="PTHR15555">
    <property type="entry name" value="ZINC FINGER HIT DOMAIN CONTAINING PROTEIN 2 PROTEIN FON -RELATED"/>
    <property type="match status" value="1"/>
</dbReference>
<reference evidence="4 6" key="2">
    <citation type="submission" date="2018-07" db="EMBL/GenBank/DDBJ databases">
        <title>Draft Genome Assemblies for Five Robust Yarrowia lipolytica Strains Exhibiting High Lipid Production and Pentose Sugar Utilization and Sugar Alcohol Secretion from Undetoxified Lignocellulosic Biomass Hydrolysates.</title>
        <authorList>
            <consortium name="DOE Joint Genome Institute"/>
            <person name="Walker C."/>
            <person name="Ryu S."/>
            <person name="Na H."/>
            <person name="Zane M."/>
            <person name="LaButti K."/>
            <person name="Lipzen A."/>
            <person name="Haridas S."/>
            <person name="Barry K."/>
            <person name="Grigoriev I.V."/>
            <person name="Quarterman J."/>
            <person name="Slininger P."/>
            <person name="Dien B."/>
            <person name="Trinh C.T."/>
        </authorList>
    </citation>
    <scope>NUCLEOTIDE SEQUENCE [LARGE SCALE GENOMIC DNA]</scope>
    <source>
        <strain evidence="4 6">YB392</strain>
    </source>
</reference>
<reference evidence="3 5" key="1">
    <citation type="journal article" date="2016" name="PLoS ONE">
        <title>Sequence Assembly of Yarrowia lipolytica Strain W29/CLIB89 Shows Transposable Element Diversity.</title>
        <authorList>
            <person name="Magnan C."/>
            <person name="Yu J."/>
            <person name="Chang I."/>
            <person name="Jahn E."/>
            <person name="Kanomata Y."/>
            <person name="Wu J."/>
            <person name="Zeller M."/>
            <person name="Oakes M."/>
            <person name="Baldi P."/>
            <person name="Sandmeyer S."/>
        </authorList>
    </citation>
    <scope>NUCLEOTIDE SEQUENCE [LARGE SCALE GENOMIC DNA]</scope>
    <source>
        <strain evidence="3">CLIB89</strain>
        <strain evidence="5">CLIB89(W29)</strain>
    </source>
</reference>
<dbReference type="GeneID" id="2909729"/>
<dbReference type="InterPro" id="IPR007529">
    <property type="entry name" value="Znf_HIT"/>
</dbReference>
<feature type="domain" description="HIT-type" evidence="2">
    <location>
        <begin position="18"/>
        <end position="50"/>
    </location>
</feature>
<dbReference type="Proteomes" id="UP000182444">
    <property type="component" value="Chromosome 1C"/>
</dbReference>
<evidence type="ECO:0000313" key="3">
    <source>
        <dbReference type="EMBL" id="AOW02852.1"/>
    </source>
</evidence>
<dbReference type="CDD" id="cd23024">
    <property type="entry name" value="zf-HIT_ZNHIT2-3"/>
    <property type="match status" value="1"/>
</dbReference>
<dbReference type="EMBL" id="KZ859159">
    <property type="protein sequence ID" value="RDW22742.1"/>
    <property type="molecule type" value="Genomic_DNA"/>
</dbReference>
<dbReference type="Gene3D" id="3.30.60.190">
    <property type="match status" value="1"/>
</dbReference>
<protein>
    <recommendedName>
        <fullName evidence="2">HIT-type domain-containing protein</fullName>
    </recommendedName>
</protein>
<dbReference type="SUPFAM" id="SSF144232">
    <property type="entry name" value="HIT/MYND zinc finger-like"/>
    <property type="match status" value="1"/>
</dbReference>
<evidence type="ECO:0000313" key="5">
    <source>
        <dbReference type="Proteomes" id="UP000182444"/>
    </source>
</evidence>
<evidence type="ECO:0000256" key="1">
    <source>
        <dbReference type="PROSITE-ProRule" id="PRU00453"/>
    </source>
</evidence>
<keyword evidence="1" id="KW-0862">Zinc</keyword>
<keyword evidence="1" id="KW-0863">Zinc-finger</keyword>